<evidence type="ECO:0000256" key="1">
    <source>
        <dbReference type="ARBA" id="ARBA00022737"/>
    </source>
</evidence>
<dbReference type="Proteomes" id="UP000578697">
    <property type="component" value="Unassembled WGS sequence"/>
</dbReference>
<sequence length="1155" mass="121648">MLKTLKVFSAVIFTAAMLFTSCESGDGFDYVDGSGKDPVLSVAGITAVSGDEENVYLLDKRNILPGEGDGSFTVFVKNVKPAKLLVKNSVSDVSIRSSAFTATSDSDAVGSGAWKSVVSYSVNDELTEAVDGECSFVVMFSESEYEALSFNLNVKASFIQESEAYKLIGAAQDSEAMAEHSLTVKWSYGSGIEPVSVTYVIEKVSTDNEGEFVFTAVESGALESNATELTSATTLSGKSDYRVTVKVIGTDGWYSTVIGDSDGGWITTTDDITPPVEPAVEFGTSKEDSFTVVYTKGDDTDDTVGLVISVKDSENQVVECSIDNNYDTDSTVTLKNVDDENGTVVAKGINVASLAAGAKITVTVSGLTAATVDKNYTVVVTGYDGCYNYASSASIAAKTVADTTVPENVKSVDVNLNTNVISWTLPDNMDSDFAGVYVYVGGVKSALISKNETSYTATVSSSVKVTTVDTVGNESDGVEITIGTAPALSSSVTAGWTGQLVISDVTLNEDSEYEIIADDGTSAGVDVANKKVFVNGLEPGVSVAPTVQFVEKFDNGTVTYPPVTAGEAVAPTITVYRLRTFWPTDIPPVIVPHIASGVTASNVVAACMSGAGQTSDMMFESATYTDWIVHPSVADADVNDGDAVSLEATNYKCESSGYYMYADLAKEKSWSSNCSNKSGWGYGYSGSAQVWVSNDLTETQKSEAGFKFVSSTSGYTATSIAGYDCWYNVYSTKNSSYAMFGSCFNISVQTTIATNGDSDVAVLKTIWTGEEFTDAPASTTALAANDITDSSVTLTWTNPTDKDFDHVEISCSDSGVATKTSTGTSATITGLSAGTTYTFTVTTVDFFGNECTAAQSINVTTEALIEYPTSVKAVVSATKAITVTWTDIAATGYTYKVSCDNGVTEIDNIAEGTQEAVFTDLTVGTTYKFEVTAVKDATEYTSAVDSTASCEACNVVYIKNCTGNTQCGGGTKYLVGSAGNTKGGGTGIGTYIPGITDAAYTAAVENKWIVHSGLSDGSGVSFESYLTPGKYLQISSDRNVDTSLSAGDLTTDGKVGVKGEQFDWGYSDSGCPVTMPLLLVDEPATETGKQYATFIKSEDDESGNFTLALAADETYYLAGNTFRAYASKDTTDVTGSNSAWNSTWYCHTWTFVVIE</sequence>
<dbReference type="GO" id="GO:0046373">
    <property type="term" value="P:L-arabinose metabolic process"/>
    <property type="evidence" value="ECO:0007669"/>
    <property type="project" value="InterPro"/>
</dbReference>
<dbReference type="InterPro" id="IPR036195">
    <property type="entry name" value="AbfB_ABD_sf"/>
</dbReference>
<keyword evidence="2" id="KW-0732">Signal</keyword>
<feature type="chain" id="PRO_5032753461" description="Fibronectin type-III domain-containing protein" evidence="2">
    <location>
        <begin position="25"/>
        <end position="1155"/>
    </location>
</feature>
<dbReference type="InterPro" id="IPR036116">
    <property type="entry name" value="FN3_sf"/>
</dbReference>
<comment type="caution">
    <text evidence="4">The sequence shown here is derived from an EMBL/GenBank/DDBJ whole genome shotgun (WGS) entry which is preliminary data.</text>
</comment>
<dbReference type="RefSeq" id="WP_184652052.1">
    <property type="nucleotide sequence ID" value="NZ_JACHFR010000002.1"/>
</dbReference>
<dbReference type="SMART" id="SM00060">
    <property type="entry name" value="FN3"/>
    <property type="match status" value="4"/>
</dbReference>
<evidence type="ECO:0000256" key="2">
    <source>
        <dbReference type="SAM" id="SignalP"/>
    </source>
</evidence>
<dbReference type="Pfam" id="PF00041">
    <property type="entry name" value="fn3"/>
    <property type="match status" value="2"/>
</dbReference>
<dbReference type="PROSITE" id="PS51257">
    <property type="entry name" value="PROKAR_LIPOPROTEIN"/>
    <property type="match status" value="1"/>
</dbReference>
<proteinExistence type="predicted"/>
<feature type="domain" description="Fibronectin type-III" evidence="3">
    <location>
        <begin position="775"/>
        <end position="864"/>
    </location>
</feature>
<dbReference type="Gene3D" id="2.60.40.10">
    <property type="entry name" value="Immunoglobulins"/>
    <property type="match status" value="2"/>
</dbReference>
<evidence type="ECO:0000313" key="4">
    <source>
        <dbReference type="EMBL" id="MBB5218604.1"/>
    </source>
</evidence>
<dbReference type="CDD" id="cd00063">
    <property type="entry name" value="FN3"/>
    <property type="match status" value="2"/>
</dbReference>
<feature type="domain" description="Fibronectin type-III" evidence="3">
    <location>
        <begin position="867"/>
        <end position="953"/>
    </location>
</feature>
<dbReference type="PROSITE" id="PS50853">
    <property type="entry name" value="FN3"/>
    <property type="match status" value="2"/>
</dbReference>
<dbReference type="InterPro" id="IPR050991">
    <property type="entry name" value="ECM_Regulatory_Proteins"/>
</dbReference>
<dbReference type="PANTHER" id="PTHR46708:SF2">
    <property type="entry name" value="FIBRONECTIN TYPE-III DOMAIN-CONTAINING PROTEIN"/>
    <property type="match status" value="1"/>
</dbReference>
<dbReference type="SUPFAM" id="SSF49265">
    <property type="entry name" value="Fibronectin type III"/>
    <property type="match status" value="1"/>
</dbReference>
<evidence type="ECO:0000259" key="3">
    <source>
        <dbReference type="PROSITE" id="PS50853"/>
    </source>
</evidence>
<dbReference type="InterPro" id="IPR003961">
    <property type="entry name" value="FN3_dom"/>
</dbReference>
<gene>
    <name evidence="4" type="ORF">HNP77_000973</name>
</gene>
<dbReference type="AlphaFoldDB" id="A0A840SCN4"/>
<keyword evidence="1" id="KW-0677">Repeat</keyword>
<accession>A0A840SCN4</accession>
<dbReference type="PANTHER" id="PTHR46708">
    <property type="entry name" value="TENASCIN"/>
    <property type="match status" value="1"/>
</dbReference>
<dbReference type="GO" id="GO:0046556">
    <property type="term" value="F:alpha-L-arabinofuranosidase activity"/>
    <property type="evidence" value="ECO:0007669"/>
    <property type="project" value="InterPro"/>
</dbReference>
<evidence type="ECO:0000313" key="5">
    <source>
        <dbReference type="Proteomes" id="UP000578697"/>
    </source>
</evidence>
<dbReference type="Gene3D" id="2.80.10.50">
    <property type="match status" value="1"/>
</dbReference>
<dbReference type="EMBL" id="JACHFR010000002">
    <property type="protein sequence ID" value="MBB5218604.1"/>
    <property type="molecule type" value="Genomic_DNA"/>
</dbReference>
<keyword evidence="5" id="KW-1185">Reference proteome</keyword>
<reference evidence="4 5" key="1">
    <citation type="submission" date="2020-08" db="EMBL/GenBank/DDBJ databases">
        <title>Genomic Encyclopedia of Type Strains, Phase IV (KMG-IV): sequencing the most valuable type-strain genomes for metagenomic binning, comparative biology and taxonomic classification.</title>
        <authorList>
            <person name="Goeker M."/>
        </authorList>
    </citation>
    <scope>NUCLEOTIDE SEQUENCE [LARGE SCALE GENOMIC DNA]</scope>
    <source>
        <strain evidence="4 5">DSM 103679</strain>
    </source>
</reference>
<dbReference type="SUPFAM" id="SSF110221">
    <property type="entry name" value="AbfB domain"/>
    <property type="match status" value="1"/>
</dbReference>
<feature type="signal peptide" evidence="2">
    <location>
        <begin position="1"/>
        <end position="24"/>
    </location>
</feature>
<dbReference type="InterPro" id="IPR013783">
    <property type="entry name" value="Ig-like_fold"/>
</dbReference>
<name>A0A840SCN4_9SPIR</name>
<organism evidence="4 5">
    <name type="scientific">Treponema rectale</name>
    <dbReference type="NCBI Taxonomy" id="744512"/>
    <lineage>
        <taxon>Bacteria</taxon>
        <taxon>Pseudomonadati</taxon>
        <taxon>Spirochaetota</taxon>
        <taxon>Spirochaetia</taxon>
        <taxon>Spirochaetales</taxon>
        <taxon>Treponemataceae</taxon>
        <taxon>Treponema</taxon>
    </lineage>
</organism>
<protein>
    <recommendedName>
        <fullName evidence="3">Fibronectin type-III domain-containing protein</fullName>
    </recommendedName>
</protein>